<evidence type="ECO:0000256" key="2">
    <source>
        <dbReference type="ARBA" id="ARBA00022723"/>
    </source>
</evidence>
<dbReference type="RefSeq" id="WP_344314967.1">
    <property type="nucleotide sequence ID" value="NZ_BAAANY010000041.1"/>
</dbReference>
<reference evidence="5 6" key="1">
    <citation type="journal article" date="2019" name="Int. J. Syst. Evol. Microbiol.">
        <title>The Global Catalogue of Microorganisms (GCM) 10K type strain sequencing project: providing services to taxonomists for standard genome sequencing and annotation.</title>
        <authorList>
            <consortium name="The Broad Institute Genomics Platform"/>
            <consortium name="The Broad Institute Genome Sequencing Center for Infectious Disease"/>
            <person name="Wu L."/>
            <person name="Ma J."/>
        </authorList>
    </citation>
    <scope>NUCLEOTIDE SEQUENCE [LARGE SCALE GENOMIC DNA]</scope>
    <source>
        <strain evidence="5 6">JCM 14718</strain>
    </source>
</reference>
<dbReference type="InterPro" id="IPR000092">
    <property type="entry name" value="Polyprenyl_synt"/>
</dbReference>
<dbReference type="InterPro" id="IPR033749">
    <property type="entry name" value="Polyprenyl_synt_CS"/>
</dbReference>
<dbReference type="SUPFAM" id="SSF48576">
    <property type="entry name" value="Terpenoid synthases"/>
    <property type="match status" value="1"/>
</dbReference>
<proteinExistence type="inferred from homology"/>
<dbReference type="SFLD" id="SFLDS00005">
    <property type="entry name" value="Isoprenoid_Synthase_Type_I"/>
    <property type="match status" value="1"/>
</dbReference>
<dbReference type="EMBL" id="BAAANY010000041">
    <property type="protein sequence ID" value="GAA1716981.1"/>
    <property type="molecule type" value="Genomic_DNA"/>
</dbReference>
<dbReference type="Gene3D" id="1.10.600.10">
    <property type="entry name" value="Farnesyl Diphosphate Synthase"/>
    <property type="match status" value="1"/>
</dbReference>
<dbReference type="CDD" id="cd00685">
    <property type="entry name" value="Trans_IPPS_HT"/>
    <property type="match status" value="1"/>
</dbReference>
<accession>A0ABN2J321</accession>
<evidence type="ECO:0000256" key="1">
    <source>
        <dbReference type="ARBA" id="ARBA00005128"/>
    </source>
</evidence>
<comment type="pathway">
    <text evidence="1">Isoprenoid biosynthesis.</text>
</comment>
<comment type="caution">
    <text evidence="5">The sequence shown here is derived from an EMBL/GenBank/DDBJ whole genome shotgun (WGS) entry which is preliminary data.</text>
</comment>
<evidence type="ECO:0000256" key="4">
    <source>
        <dbReference type="RuleBase" id="RU004466"/>
    </source>
</evidence>
<keyword evidence="2" id="KW-0479">Metal-binding</keyword>
<evidence type="ECO:0000313" key="6">
    <source>
        <dbReference type="Proteomes" id="UP001500618"/>
    </source>
</evidence>
<keyword evidence="3" id="KW-0460">Magnesium</keyword>
<name>A0ABN2J321_9ACTN</name>
<organism evidence="5 6">
    <name type="scientific">Fodinicola feengrottensis</name>
    <dbReference type="NCBI Taxonomy" id="435914"/>
    <lineage>
        <taxon>Bacteria</taxon>
        <taxon>Bacillati</taxon>
        <taxon>Actinomycetota</taxon>
        <taxon>Actinomycetes</taxon>
        <taxon>Mycobacteriales</taxon>
        <taxon>Fodinicola</taxon>
    </lineage>
</organism>
<keyword evidence="4 5" id="KW-0808">Transferase</keyword>
<sequence>MTLGGQVGSTATAVARTLTGPALRSVVDRLQPDLALLCGYHFGWSGPHGESLPDGSVPAGKSTRSALLFAAARGVGGSEEIALPGAVAVELVHNWTLLHDDIIDRDTERRGRETAWSVFGSGLAMLAGDALLSAAYTTLAAARPVSQHALQLLCDAVDRLIAGEAAELSLITRPGAGVDDYLAVARGKASALVECALGLGVALNAGSAKAIEALSVAGGYLGIAWQAANDVEDIWGCPSITGKAARGDLREGIRTLPVLAALASDTAAGRQLAAEWGVGRPDDAFLDRASVLIEEAGGKATAERVSTEYLDRAVRALSKAGLSAACQDEIGQLFRLIVIRDSRSIA</sequence>
<dbReference type="GO" id="GO:0016740">
    <property type="term" value="F:transferase activity"/>
    <property type="evidence" value="ECO:0007669"/>
    <property type="project" value="UniProtKB-KW"/>
</dbReference>
<comment type="similarity">
    <text evidence="4">Belongs to the FPP/GGPP synthase family.</text>
</comment>
<keyword evidence="6" id="KW-1185">Reference proteome</keyword>
<dbReference type="PANTHER" id="PTHR12001:SF86">
    <property type="entry name" value="GERANYLGERANYL DIPHOSPHATE SYNTHASE"/>
    <property type="match status" value="1"/>
</dbReference>
<evidence type="ECO:0000256" key="3">
    <source>
        <dbReference type="ARBA" id="ARBA00022842"/>
    </source>
</evidence>
<dbReference type="PROSITE" id="PS00723">
    <property type="entry name" value="POLYPRENYL_SYNTHASE_1"/>
    <property type="match status" value="1"/>
</dbReference>
<dbReference type="Pfam" id="PF00348">
    <property type="entry name" value="polyprenyl_synt"/>
    <property type="match status" value="1"/>
</dbReference>
<dbReference type="PANTHER" id="PTHR12001">
    <property type="entry name" value="GERANYLGERANYL PYROPHOSPHATE SYNTHASE"/>
    <property type="match status" value="1"/>
</dbReference>
<protein>
    <submittedName>
        <fullName evidence="5">Family 2 encapsulin nanocompartment cargo protein polyprenyl transferase</fullName>
    </submittedName>
</protein>
<dbReference type="InterPro" id="IPR008949">
    <property type="entry name" value="Isoprenoid_synthase_dom_sf"/>
</dbReference>
<evidence type="ECO:0000313" key="5">
    <source>
        <dbReference type="EMBL" id="GAA1716981.1"/>
    </source>
</evidence>
<gene>
    <name evidence="5" type="ORF">GCM10009765_76960</name>
</gene>
<dbReference type="Proteomes" id="UP001500618">
    <property type="component" value="Unassembled WGS sequence"/>
</dbReference>